<feature type="region of interest" description="Disordered" evidence="11">
    <location>
        <begin position="127"/>
        <end position="150"/>
    </location>
</feature>
<evidence type="ECO:0000256" key="1">
    <source>
        <dbReference type="ARBA" id="ARBA00004389"/>
    </source>
</evidence>
<evidence type="ECO:0000256" key="4">
    <source>
        <dbReference type="ARBA" id="ARBA00022490"/>
    </source>
</evidence>
<proteinExistence type="inferred from homology"/>
<evidence type="ECO:0000256" key="2">
    <source>
        <dbReference type="ARBA" id="ARBA00004496"/>
    </source>
</evidence>
<dbReference type="Gene3D" id="6.10.250.2950">
    <property type="match status" value="1"/>
</dbReference>
<evidence type="ECO:0000313" key="13">
    <source>
        <dbReference type="EMBL" id="KAL3286285.1"/>
    </source>
</evidence>
<keyword evidence="10" id="KW-0175">Coiled coil</keyword>
<reference evidence="13 14" key="1">
    <citation type="journal article" date="2021" name="BMC Biol.">
        <title>Horizontally acquired antibacterial genes associated with adaptive radiation of ladybird beetles.</title>
        <authorList>
            <person name="Li H.S."/>
            <person name="Tang X.F."/>
            <person name="Huang Y.H."/>
            <person name="Xu Z.Y."/>
            <person name="Chen M.L."/>
            <person name="Du X.Y."/>
            <person name="Qiu B.Y."/>
            <person name="Chen P.T."/>
            <person name="Zhang W."/>
            <person name="Slipinski A."/>
            <person name="Escalona H.E."/>
            <person name="Waterhouse R.M."/>
            <person name="Zwick A."/>
            <person name="Pang H."/>
        </authorList>
    </citation>
    <scope>NUCLEOTIDE SEQUENCE [LARGE SCALE GENOMIC DNA]</scope>
    <source>
        <strain evidence="13">SYSU2018</strain>
    </source>
</reference>
<sequence>MEVPNITGYAISFIEDYGWYFLICVVAGLYIYNTYLKQKVREYMKWKSEQEYSAKYHKNPDLLEKRLNAQQEVVKKLQAKYDRDAEEFAKKIEEKETQKREDLMKKLEGKGGAKLGTTFKPEYNPLMGAGTSGGYRPPKRSCCKKGGGCG</sequence>
<keyword evidence="6" id="KW-0256">Endoplasmic reticulum</keyword>
<evidence type="ECO:0000256" key="5">
    <source>
        <dbReference type="ARBA" id="ARBA00022692"/>
    </source>
</evidence>
<name>A0ABD2P5S4_9CUCU</name>
<dbReference type="EMBL" id="JABFTP020000185">
    <property type="protein sequence ID" value="KAL3286285.1"/>
    <property type="molecule type" value="Genomic_DNA"/>
</dbReference>
<evidence type="ECO:0000256" key="12">
    <source>
        <dbReference type="SAM" id="Phobius"/>
    </source>
</evidence>
<dbReference type="Proteomes" id="UP001516400">
    <property type="component" value="Unassembled WGS sequence"/>
</dbReference>
<keyword evidence="5 12" id="KW-0812">Transmembrane</keyword>
<dbReference type="GO" id="GO:0005789">
    <property type="term" value="C:endoplasmic reticulum membrane"/>
    <property type="evidence" value="ECO:0007669"/>
    <property type="project" value="UniProtKB-SubCell"/>
</dbReference>
<dbReference type="Pfam" id="PF06936">
    <property type="entry name" value="Selenoprotein_S"/>
    <property type="match status" value="1"/>
</dbReference>
<keyword evidence="9 12" id="KW-0472">Membrane</keyword>
<keyword evidence="14" id="KW-1185">Reference proteome</keyword>
<evidence type="ECO:0000256" key="6">
    <source>
        <dbReference type="ARBA" id="ARBA00022824"/>
    </source>
</evidence>
<protein>
    <recommendedName>
        <fullName evidence="15">Selenoprotein S</fullName>
    </recommendedName>
</protein>
<dbReference type="AlphaFoldDB" id="A0ABD2P5S4"/>
<keyword evidence="4" id="KW-0963">Cytoplasm</keyword>
<evidence type="ECO:0000313" key="14">
    <source>
        <dbReference type="Proteomes" id="UP001516400"/>
    </source>
</evidence>
<dbReference type="InterPro" id="IPR009703">
    <property type="entry name" value="Selenoprotein_S"/>
</dbReference>
<keyword evidence="8 12" id="KW-1133">Transmembrane helix</keyword>
<feature type="coiled-coil region" evidence="10">
    <location>
        <begin position="67"/>
        <end position="98"/>
    </location>
</feature>
<evidence type="ECO:0000256" key="7">
    <source>
        <dbReference type="ARBA" id="ARBA00022933"/>
    </source>
</evidence>
<evidence type="ECO:0008006" key="15">
    <source>
        <dbReference type="Google" id="ProtNLM"/>
    </source>
</evidence>
<evidence type="ECO:0000256" key="8">
    <source>
        <dbReference type="ARBA" id="ARBA00022989"/>
    </source>
</evidence>
<evidence type="ECO:0000256" key="10">
    <source>
        <dbReference type="SAM" id="Coils"/>
    </source>
</evidence>
<organism evidence="13 14">
    <name type="scientific">Cryptolaemus montrouzieri</name>
    <dbReference type="NCBI Taxonomy" id="559131"/>
    <lineage>
        <taxon>Eukaryota</taxon>
        <taxon>Metazoa</taxon>
        <taxon>Ecdysozoa</taxon>
        <taxon>Arthropoda</taxon>
        <taxon>Hexapoda</taxon>
        <taxon>Insecta</taxon>
        <taxon>Pterygota</taxon>
        <taxon>Neoptera</taxon>
        <taxon>Endopterygota</taxon>
        <taxon>Coleoptera</taxon>
        <taxon>Polyphaga</taxon>
        <taxon>Cucujiformia</taxon>
        <taxon>Coccinelloidea</taxon>
        <taxon>Coccinellidae</taxon>
        <taxon>Scymninae</taxon>
        <taxon>Scymnini</taxon>
        <taxon>Cryptolaemus</taxon>
    </lineage>
</organism>
<comment type="caution">
    <text evidence="13">The sequence shown here is derived from an EMBL/GenBank/DDBJ whole genome shotgun (WGS) entry which is preliminary data.</text>
</comment>
<evidence type="ECO:0000256" key="3">
    <source>
        <dbReference type="ARBA" id="ARBA00011034"/>
    </source>
</evidence>
<feature type="transmembrane region" description="Helical" evidence="12">
    <location>
        <begin position="17"/>
        <end position="36"/>
    </location>
</feature>
<dbReference type="PANTHER" id="PTHR28621">
    <property type="entry name" value="SELENOPROTEIN S"/>
    <property type="match status" value="1"/>
</dbReference>
<gene>
    <name evidence="13" type="ORF">HHI36_000794</name>
</gene>
<keyword evidence="7" id="KW-0712">Selenocysteine</keyword>
<evidence type="ECO:0000256" key="9">
    <source>
        <dbReference type="ARBA" id="ARBA00023136"/>
    </source>
</evidence>
<comment type="similarity">
    <text evidence="3">Belongs to the selenoprotein S family.</text>
</comment>
<comment type="subcellular location">
    <subcellularLocation>
        <location evidence="2">Cytoplasm</location>
    </subcellularLocation>
    <subcellularLocation>
        <location evidence="1">Endoplasmic reticulum membrane</location>
        <topology evidence="1">Single-pass membrane protein</topology>
    </subcellularLocation>
</comment>
<accession>A0ABD2P5S4</accession>
<evidence type="ECO:0000256" key="11">
    <source>
        <dbReference type="SAM" id="MobiDB-lite"/>
    </source>
</evidence>
<dbReference type="PANTHER" id="PTHR28621:SF1">
    <property type="entry name" value="SELENOPROTEIN S"/>
    <property type="match status" value="1"/>
</dbReference>